<evidence type="ECO:0000256" key="1">
    <source>
        <dbReference type="ARBA" id="ARBA00022691"/>
    </source>
</evidence>
<keyword evidence="1" id="KW-0949">S-adenosyl-L-methionine</keyword>
<evidence type="ECO:0008006" key="7">
    <source>
        <dbReference type="Google" id="ProtNLM"/>
    </source>
</evidence>
<dbReference type="Gene3D" id="2.40.30.90">
    <property type="entry name" value="Bacterial fluorinating enzyme like"/>
    <property type="match status" value="1"/>
</dbReference>
<feature type="domain" description="S-adenosyl-l-methionine hydroxide adenosyltransferase N-terminal" evidence="3">
    <location>
        <begin position="5"/>
        <end position="140"/>
    </location>
</feature>
<comment type="similarity">
    <text evidence="2">Belongs to the SAM hydrolase / SAM-dependent halogenase family.</text>
</comment>
<reference evidence="5 6" key="1">
    <citation type="submission" date="2016-10" db="EMBL/GenBank/DDBJ databases">
        <authorList>
            <person name="de Groot N.N."/>
        </authorList>
    </citation>
    <scope>NUCLEOTIDE SEQUENCE [LARGE SCALE GENOMIC DNA]</scope>
    <source>
        <strain evidence="5 6">DSM 15269</strain>
    </source>
</reference>
<evidence type="ECO:0000259" key="3">
    <source>
        <dbReference type="Pfam" id="PF01887"/>
    </source>
</evidence>
<dbReference type="PANTHER" id="PTHR35092">
    <property type="entry name" value="CHLORINASE MJ1651"/>
    <property type="match status" value="1"/>
</dbReference>
<proteinExistence type="inferred from homology"/>
<dbReference type="RefSeq" id="WP_092065372.1">
    <property type="nucleotide sequence ID" value="NZ_FNIN01000006.1"/>
</dbReference>
<dbReference type="Pfam" id="PF20257">
    <property type="entry name" value="SAM_HAT_C"/>
    <property type="match status" value="1"/>
</dbReference>
<dbReference type="OrthoDB" id="9792195at2"/>
<evidence type="ECO:0000259" key="4">
    <source>
        <dbReference type="Pfam" id="PF20257"/>
    </source>
</evidence>
<dbReference type="Proteomes" id="UP000199602">
    <property type="component" value="Unassembled WGS sequence"/>
</dbReference>
<dbReference type="InterPro" id="IPR023227">
    <property type="entry name" value="SAM_OH_AdoTrfase_C_sf"/>
</dbReference>
<dbReference type="SUPFAM" id="SSF101852">
    <property type="entry name" value="Bacterial fluorinating enzyme, C-terminal domain"/>
    <property type="match status" value="1"/>
</dbReference>
<name>A0A1H0E0I3_9BACT</name>
<dbReference type="InterPro" id="IPR023228">
    <property type="entry name" value="SAM_OH_AdoTrfase_N_sf"/>
</dbReference>
<dbReference type="InterPro" id="IPR046469">
    <property type="entry name" value="SAM_HAT_N"/>
</dbReference>
<dbReference type="EMBL" id="FNIN01000006">
    <property type="protein sequence ID" value="SDN75944.1"/>
    <property type="molecule type" value="Genomic_DNA"/>
</dbReference>
<dbReference type="Pfam" id="PF01887">
    <property type="entry name" value="SAM_HAT_N"/>
    <property type="match status" value="1"/>
</dbReference>
<feature type="domain" description="S-adenosyl-l-methionine hydroxide adenosyltransferase C-terminal" evidence="4">
    <location>
        <begin position="174"/>
        <end position="253"/>
    </location>
</feature>
<dbReference type="InterPro" id="IPR046470">
    <property type="entry name" value="SAM_HAT_C"/>
</dbReference>
<keyword evidence="6" id="KW-1185">Reference proteome</keyword>
<dbReference type="InterPro" id="IPR002747">
    <property type="entry name" value="SAM_OH_AdoTrfase"/>
</dbReference>
<evidence type="ECO:0000313" key="5">
    <source>
        <dbReference type="EMBL" id="SDN75944.1"/>
    </source>
</evidence>
<dbReference type="STRING" id="206665.SAMN04488516_10681"/>
<accession>A0A1H0E0I3</accession>
<dbReference type="AlphaFoldDB" id="A0A1H0E0I3"/>
<evidence type="ECO:0000313" key="6">
    <source>
        <dbReference type="Proteomes" id="UP000199602"/>
    </source>
</evidence>
<dbReference type="PIRSF" id="PIRSF006779">
    <property type="entry name" value="UCP006779"/>
    <property type="match status" value="1"/>
</dbReference>
<dbReference type="Gene3D" id="3.40.50.10790">
    <property type="entry name" value="S-adenosyl-l-methionine hydroxide adenosyltransferase, N-terminal"/>
    <property type="match status" value="1"/>
</dbReference>
<gene>
    <name evidence="5" type="ORF">SAMN04488516_10681</name>
</gene>
<protein>
    <recommendedName>
        <fullName evidence="7">S-adenosyl-l-methionine hydroxide adenosyltransferase</fullName>
    </recommendedName>
</protein>
<dbReference type="SUPFAM" id="SSF102522">
    <property type="entry name" value="Bacterial fluorinating enzyme, N-terminal domain"/>
    <property type="match status" value="1"/>
</dbReference>
<evidence type="ECO:0000256" key="2">
    <source>
        <dbReference type="ARBA" id="ARBA00024035"/>
    </source>
</evidence>
<sequence>MSYLIALLTDFGLKDPYVAEVKATLVSYAPNIQIIDISHQIPSFDILSASFVLYTSYHYFPANTLFVGIIDPGVGSEREIILAKTSKYSFLVPNNGLLSFFIWKKNISTIFKLNTNHFVNASTTFHGRDIFAPIAAKIITDSCPSSWWEKFNLSDLISLKILPACCSKDKITATICYIDKFGNVILNLENKKWSPKLEQKGTFRSFPLKVVQTYSQLAPNEVGILPGSHGFVELCLNQDNLAKKLNLTVGESIEIYF</sequence>
<organism evidence="5 6">
    <name type="scientific">Desulfonauticus submarinus</name>
    <dbReference type="NCBI Taxonomy" id="206665"/>
    <lineage>
        <taxon>Bacteria</taxon>
        <taxon>Pseudomonadati</taxon>
        <taxon>Thermodesulfobacteriota</taxon>
        <taxon>Desulfovibrionia</taxon>
        <taxon>Desulfovibrionales</taxon>
        <taxon>Desulfonauticaceae</taxon>
        <taxon>Desulfonauticus</taxon>
    </lineage>
</organism>
<dbReference type="PANTHER" id="PTHR35092:SF1">
    <property type="entry name" value="CHLORINASE MJ1651"/>
    <property type="match status" value="1"/>
</dbReference>